<gene>
    <name evidence="6" type="ORF">SAMN05216313_10869</name>
</gene>
<keyword evidence="7" id="KW-1185">Reference proteome</keyword>
<evidence type="ECO:0000259" key="5">
    <source>
        <dbReference type="Pfam" id="PF24827"/>
    </source>
</evidence>
<name>A0A1I0FA57_9FIRM</name>
<keyword evidence="2" id="KW-0479">Metal-binding</keyword>
<dbReference type="Proteomes" id="UP000198508">
    <property type="component" value="Unassembled WGS sequence"/>
</dbReference>
<dbReference type="GO" id="GO:0016788">
    <property type="term" value="F:hydrolase activity, acting on ester bonds"/>
    <property type="evidence" value="ECO:0007669"/>
    <property type="project" value="InterPro"/>
</dbReference>
<evidence type="ECO:0000256" key="1">
    <source>
        <dbReference type="ARBA" id="ARBA00001947"/>
    </source>
</evidence>
<keyword evidence="3" id="KW-0378">Hydrolase</keyword>
<protein>
    <recommendedName>
        <fullName evidence="5">Succinylglutamate desuccinylase/Aspartoacylase catalytic domain-containing protein</fullName>
    </recommendedName>
</protein>
<dbReference type="STRING" id="460384.SAMN05216313_10869"/>
<dbReference type="Pfam" id="PF24827">
    <property type="entry name" value="AstE_AspA_cat"/>
    <property type="match status" value="1"/>
</dbReference>
<comment type="cofactor">
    <cofactor evidence="1">
        <name>Zn(2+)</name>
        <dbReference type="ChEBI" id="CHEBI:29105"/>
    </cofactor>
</comment>
<dbReference type="CDD" id="cd06255">
    <property type="entry name" value="M14_ASTE_ASPA-like"/>
    <property type="match status" value="1"/>
</dbReference>
<feature type="domain" description="Succinylglutamate desuccinylase/Aspartoacylase catalytic" evidence="5">
    <location>
        <begin position="43"/>
        <end position="240"/>
    </location>
</feature>
<dbReference type="GO" id="GO:0016811">
    <property type="term" value="F:hydrolase activity, acting on carbon-nitrogen (but not peptide) bonds, in linear amides"/>
    <property type="evidence" value="ECO:0007669"/>
    <property type="project" value="InterPro"/>
</dbReference>
<dbReference type="GO" id="GO:0046872">
    <property type="term" value="F:metal ion binding"/>
    <property type="evidence" value="ECO:0007669"/>
    <property type="project" value="UniProtKB-KW"/>
</dbReference>
<dbReference type="RefSeq" id="WP_092362816.1">
    <property type="nucleotide sequence ID" value="NZ_DAINWJ010000130.1"/>
</dbReference>
<dbReference type="PANTHER" id="PTHR37326:SF1">
    <property type="entry name" value="BLL3975 PROTEIN"/>
    <property type="match status" value="1"/>
</dbReference>
<dbReference type="InterPro" id="IPR055438">
    <property type="entry name" value="AstE_AspA_cat"/>
</dbReference>
<evidence type="ECO:0000256" key="2">
    <source>
        <dbReference type="ARBA" id="ARBA00022723"/>
    </source>
</evidence>
<dbReference type="PIRSF" id="PIRSF039012">
    <property type="entry name" value="ASP"/>
    <property type="match status" value="1"/>
</dbReference>
<evidence type="ECO:0000256" key="3">
    <source>
        <dbReference type="ARBA" id="ARBA00022801"/>
    </source>
</evidence>
<evidence type="ECO:0000313" key="6">
    <source>
        <dbReference type="EMBL" id="SET54807.1"/>
    </source>
</evidence>
<keyword evidence="4" id="KW-0862">Zinc</keyword>
<dbReference type="AlphaFoldDB" id="A0A1I0FA57"/>
<dbReference type="GeneID" id="93278069"/>
<reference evidence="7" key="1">
    <citation type="submission" date="2016-10" db="EMBL/GenBank/DDBJ databases">
        <authorList>
            <person name="Varghese N."/>
            <person name="Submissions S."/>
        </authorList>
    </citation>
    <scope>NUCLEOTIDE SEQUENCE [LARGE SCALE GENOMIC DNA]</scope>
    <source>
        <strain evidence="7">NLAE-zl-G277</strain>
    </source>
</reference>
<dbReference type="SUPFAM" id="SSF53187">
    <property type="entry name" value="Zn-dependent exopeptidases"/>
    <property type="match status" value="1"/>
</dbReference>
<organism evidence="6 7">
    <name type="scientific">Enterocloster lavalensis</name>
    <dbReference type="NCBI Taxonomy" id="460384"/>
    <lineage>
        <taxon>Bacteria</taxon>
        <taxon>Bacillati</taxon>
        <taxon>Bacillota</taxon>
        <taxon>Clostridia</taxon>
        <taxon>Lachnospirales</taxon>
        <taxon>Lachnospiraceae</taxon>
        <taxon>Enterocloster</taxon>
    </lineage>
</organism>
<accession>A0A1I0FA57</accession>
<dbReference type="InterPro" id="IPR043795">
    <property type="entry name" value="N-alpha-Ac-DABA-like"/>
</dbReference>
<dbReference type="Gene3D" id="3.40.630.10">
    <property type="entry name" value="Zn peptidases"/>
    <property type="match status" value="1"/>
</dbReference>
<dbReference type="PANTHER" id="PTHR37326">
    <property type="entry name" value="BLL3975 PROTEIN"/>
    <property type="match status" value="1"/>
</dbReference>
<dbReference type="EMBL" id="FOIM01000008">
    <property type="protein sequence ID" value="SET54807.1"/>
    <property type="molecule type" value="Genomic_DNA"/>
</dbReference>
<sequence length="332" mass="36490">MIRVFNHEIKEGERAYFTVPAGELAHKAVVQLPVIVVAGKKEGPVLWINGTVHGDELNGSYAAWELSGEIDPEQLSGTLVVTPICNPIAFECRNKISAIDNMDMDTAFPGDPEGMMTQRIAHLIYREIKANAGAVISFHTMATPYRADPYSVRKIIPGVSDSVNEVSEGMQRAFGVVTNCVVDLRGDTNELPGVTNGALDITCMKDGIPAFMGEMGQGGKVETEYVEAAKKGILNVMRYLKMLEGPVEKPGRQVLITKRRFLRSDKGGMIRMNVKSGDEVKAGESLLNLHYYGDKMESYPARTDCYVIGVRENPVVSTGDRVAFVGTEWRTW</sequence>
<evidence type="ECO:0000313" key="7">
    <source>
        <dbReference type="Proteomes" id="UP000198508"/>
    </source>
</evidence>
<evidence type="ECO:0000256" key="4">
    <source>
        <dbReference type="ARBA" id="ARBA00022833"/>
    </source>
</evidence>
<dbReference type="InterPro" id="IPR053138">
    <property type="entry name" value="N-alpha-Ac-DABA_deacetylase"/>
</dbReference>
<proteinExistence type="predicted"/>